<accession>A0A540W5B5</accession>
<dbReference type="SUPFAM" id="SSF48498">
    <property type="entry name" value="Tetracyclin repressor-like, C-terminal domain"/>
    <property type="match status" value="1"/>
</dbReference>
<dbReference type="SUPFAM" id="SSF46689">
    <property type="entry name" value="Homeodomain-like"/>
    <property type="match status" value="1"/>
</dbReference>
<dbReference type="EMBL" id="VIGB01000003">
    <property type="protein sequence ID" value="TQF04200.1"/>
    <property type="molecule type" value="Genomic_DNA"/>
</dbReference>
<dbReference type="InterPro" id="IPR036271">
    <property type="entry name" value="Tet_transcr_reg_TetR-rel_C_sf"/>
</dbReference>
<organism evidence="6 7">
    <name type="scientific">Kitasatospora acidiphila</name>
    <dbReference type="NCBI Taxonomy" id="2567942"/>
    <lineage>
        <taxon>Bacteria</taxon>
        <taxon>Bacillati</taxon>
        <taxon>Actinomycetota</taxon>
        <taxon>Actinomycetes</taxon>
        <taxon>Kitasatosporales</taxon>
        <taxon>Streptomycetaceae</taxon>
        <taxon>Kitasatospora</taxon>
    </lineage>
</organism>
<evidence type="ECO:0000256" key="3">
    <source>
        <dbReference type="ARBA" id="ARBA00023163"/>
    </source>
</evidence>
<keyword evidence="1" id="KW-0805">Transcription regulation</keyword>
<dbReference type="PANTHER" id="PTHR47506:SF1">
    <property type="entry name" value="HTH-TYPE TRANSCRIPTIONAL REGULATOR YJDC"/>
    <property type="match status" value="1"/>
</dbReference>
<feature type="domain" description="HTH tetR-type" evidence="5">
    <location>
        <begin position="6"/>
        <end position="66"/>
    </location>
</feature>
<dbReference type="InterPro" id="IPR011075">
    <property type="entry name" value="TetR_C"/>
</dbReference>
<evidence type="ECO:0000313" key="7">
    <source>
        <dbReference type="Proteomes" id="UP000319103"/>
    </source>
</evidence>
<dbReference type="Pfam" id="PF00440">
    <property type="entry name" value="TetR_N"/>
    <property type="match status" value="1"/>
</dbReference>
<dbReference type="Gene3D" id="1.10.10.60">
    <property type="entry name" value="Homeodomain-like"/>
    <property type="match status" value="1"/>
</dbReference>
<reference evidence="6 7" key="1">
    <citation type="submission" date="2019-06" db="EMBL/GenBank/DDBJ databases">
        <title>Description of Kitasatospora acidophila sp. nov. isolated from pine grove soil, and reclassification of Streptomyces novaecaesareae to Kitasatospora novaeceasareae comb. nov.</title>
        <authorList>
            <person name="Kim M.J."/>
        </authorList>
    </citation>
    <scope>NUCLEOTIDE SEQUENCE [LARGE SCALE GENOMIC DNA]</scope>
    <source>
        <strain evidence="6 7">MMS16-CNU292</strain>
    </source>
</reference>
<dbReference type="OrthoDB" id="9805134at2"/>
<dbReference type="InterPro" id="IPR001647">
    <property type="entry name" value="HTH_TetR"/>
</dbReference>
<sequence length="195" mass="21163">MPDIKHFDPELALERAEKLFWQRGAAEASIQDVVAATGLNRSSLYATFGGKQQLYLAAIRRYLHRRAQPAFRHLADDDRGLPAVRDFFAGLIEVRCSGEHAGWGCMVVNAHLGGEHQDPAVQALLAEHHRQLRDALHTALETARRAGQLAPHVATGAAAETLALLAYGVNLHSRTGADAPTLLRTVTGTLALLEP</sequence>
<feature type="DNA-binding region" description="H-T-H motif" evidence="4">
    <location>
        <begin position="29"/>
        <end position="48"/>
    </location>
</feature>
<dbReference type="RefSeq" id="WP_141634786.1">
    <property type="nucleotide sequence ID" value="NZ_VIGB01000003.1"/>
</dbReference>
<dbReference type="Proteomes" id="UP000319103">
    <property type="component" value="Unassembled WGS sequence"/>
</dbReference>
<proteinExistence type="predicted"/>
<dbReference type="Pfam" id="PF16925">
    <property type="entry name" value="TetR_C_13"/>
    <property type="match status" value="1"/>
</dbReference>
<dbReference type="PROSITE" id="PS50977">
    <property type="entry name" value="HTH_TETR_2"/>
    <property type="match status" value="1"/>
</dbReference>
<name>A0A540W5B5_9ACTN</name>
<keyword evidence="3" id="KW-0804">Transcription</keyword>
<dbReference type="Gene3D" id="1.10.357.10">
    <property type="entry name" value="Tetracycline Repressor, domain 2"/>
    <property type="match status" value="1"/>
</dbReference>
<gene>
    <name evidence="6" type="ORF">E6W39_20685</name>
</gene>
<dbReference type="AlphaFoldDB" id="A0A540W5B5"/>
<evidence type="ECO:0000256" key="1">
    <source>
        <dbReference type="ARBA" id="ARBA00023015"/>
    </source>
</evidence>
<evidence type="ECO:0000256" key="2">
    <source>
        <dbReference type="ARBA" id="ARBA00023125"/>
    </source>
</evidence>
<evidence type="ECO:0000313" key="6">
    <source>
        <dbReference type="EMBL" id="TQF04200.1"/>
    </source>
</evidence>
<dbReference type="GO" id="GO:0003677">
    <property type="term" value="F:DNA binding"/>
    <property type="evidence" value="ECO:0007669"/>
    <property type="project" value="UniProtKB-UniRule"/>
</dbReference>
<dbReference type="InterPro" id="IPR009057">
    <property type="entry name" value="Homeodomain-like_sf"/>
</dbReference>
<keyword evidence="2 4" id="KW-0238">DNA-binding</keyword>
<comment type="caution">
    <text evidence="6">The sequence shown here is derived from an EMBL/GenBank/DDBJ whole genome shotgun (WGS) entry which is preliminary data.</text>
</comment>
<evidence type="ECO:0000256" key="4">
    <source>
        <dbReference type="PROSITE-ProRule" id="PRU00335"/>
    </source>
</evidence>
<protein>
    <submittedName>
        <fullName evidence="6">TetR/AcrR family transcriptional regulator</fullName>
    </submittedName>
</protein>
<keyword evidence="7" id="KW-1185">Reference proteome</keyword>
<evidence type="ECO:0000259" key="5">
    <source>
        <dbReference type="PROSITE" id="PS50977"/>
    </source>
</evidence>
<dbReference type="PANTHER" id="PTHR47506">
    <property type="entry name" value="TRANSCRIPTIONAL REGULATORY PROTEIN"/>
    <property type="match status" value="1"/>
</dbReference>